<evidence type="ECO:0000313" key="3">
    <source>
        <dbReference type="EMBL" id="KAJ7620348.1"/>
    </source>
</evidence>
<dbReference type="AlphaFoldDB" id="A0AAD7BGL4"/>
<evidence type="ECO:0000313" key="4">
    <source>
        <dbReference type="Proteomes" id="UP001221142"/>
    </source>
</evidence>
<accession>A0AAD7BGL4</accession>
<feature type="signal peptide" evidence="2">
    <location>
        <begin position="1"/>
        <end position="25"/>
    </location>
</feature>
<reference evidence="3" key="1">
    <citation type="submission" date="2023-03" db="EMBL/GenBank/DDBJ databases">
        <title>Massive genome expansion in bonnet fungi (Mycena s.s.) driven by repeated elements and novel gene families across ecological guilds.</title>
        <authorList>
            <consortium name="Lawrence Berkeley National Laboratory"/>
            <person name="Harder C.B."/>
            <person name="Miyauchi S."/>
            <person name="Viragh M."/>
            <person name="Kuo A."/>
            <person name="Thoen E."/>
            <person name="Andreopoulos B."/>
            <person name="Lu D."/>
            <person name="Skrede I."/>
            <person name="Drula E."/>
            <person name="Henrissat B."/>
            <person name="Morin E."/>
            <person name="Kohler A."/>
            <person name="Barry K."/>
            <person name="LaButti K."/>
            <person name="Morin E."/>
            <person name="Salamov A."/>
            <person name="Lipzen A."/>
            <person name="Mereny Z."/>
            <person name="Hegedus B."/>
            <person name="Baldrian P."/>
            <person name="Stursova M."/>
            <person name="Weitz H."/>
            <person name="Taylor A."/>
            <person name="Grigoriev I.V."/>
            <person name="Nagy L.G."/>
            <person name="Martin F."/>
            <person name="Kauserud H."/>
        </authorList>
    </citation>
    <scope>NUCLEOTIDE SEQUENCE</scope>
    <source>
        <strain evidence="3">9284</strain>
    </source>
</reference>
<organism evidence="3 4">
    <name type="scientific">Roridomyces roridus</name>
    <dbReference type="NCBI Taxonomy" id="1738132"/>
    <lineage>
        <taxon>Eukaryota</taxon>
        <taxon>Fungi</taxon>
        <taxon>Dikarya</taxon>
        <taxon>Basidiomycota</taxon>
        <taxon>Agaricomycotina</taxon>
        <taxon>Agaricomycetes</taxon>
        <taxon>Agaricomycetidae</taxon>
        <taxon>Agaricales</taxon>
        <taxon>Marasmiineae</taxon>
        <taxon>Mycenaceae</taxon>
        <taxon>Roridomyces</taxon>
    </lineage>
</organism>
<evidence type="ECO:0000256" key="2">
    <source>
        <dbReference type="SAM" id="SignalP"/>
    </source>
</evidence>
<sequence>MLQKILSAHLVFALTILALVHEGVTVPQSATCLTSDDCECQPPLIGNTASSSELKPDSQAPPAKPAASSQQVHRRIVEHADGFVSGELGGPLTAGKLIGWRGIHSSLEFTGFYTGY</sequence>
<proteinExistence type="predicted"/>
<keyword evidence="4" id="KW-1185">Reference proteome</keyword>
<dbReference type="EMBL" id="JARKIF010000017">
    <property type="protein sequence ID" value="KAJ7620348.1"/>
    <property type="molecule type" value="Genomic_DNA"/>
</dbReference>
<gene>
    <name evidence="3" type="ORF">FB45DRAFT_1006901</name>
</gene>
<keyword evidence="2" id="KW-0732">Signal</keyword>
<feature type="chain" id="PRO_5042179513" evidence="2">
    <location>
        <begin position="26"/>
        <end position="116"/>
    </location>
</feature>
<comment type="caution">
    <text evidence="3">The sequence shown here is derived from an EMBL/GenBank/DDBJ whole genome shotgun (WGS) entry which is preliminary data.</text>
</comment>
<name>A0AAD7BGL4_9AGAR</name>
<dbReference type="Proteomes" id="UP001221142">
    <property type="component" value="Unassembled WGS sequence"/>
</dbReference>
<feature type="region of interest" description="Disordered" evidence="1">
    <location>
        <begin position="44"/>
        <end position="71"/>
    </location>
</feature>
<feature type="compositionally biased region" description="Low complexity" evidence="1">
    <location>
        <begin position="58"/>
        <end position="71"/>
    </location>
</feature>
<evidence type="ECO:0000256" key="1">
    <source>
        <dbReference type="SAM" id="MobiDB-lite"/>
    </source>
</evidence>
<protein>
    <submittedName>
        <fullName evidence="3">Uncharacterized protein</fullName>
    </submittedName>
</protein>